<dbReference type="GO" id="GO:0030183">
    <property type="term" value="P:B cell differentiation"/>
    <property type="evidence" value="ECO:0007669"/>
    <property type="project" value="TreeGrafter"/>
</dbReference>
<dbReference type="CDD" id="cd00096">
    <property type="entry name" value="Ig"/>
    <property type="match status" value="1"/>
</dbReference>
<evidence type="ECO:0000313" key="4">
    <source>
        <dbReference type="Ensembl" id="ENSGMOP00000041686.1"/>
    </source>
</evidence>
<dbReference type="AlphaFoldDB" id="A0A8C5B6X0"/>
<keyword evidence="5" id="KW-1185">Reference proteome</keyword>
<dbReference type="GO" id="GO:0050853">
    <property type="term" value="P:B cell receptor signaling pathway"/>
    <property type="evidence" value="ECO:0007669"/>
    <property type="project" value="TreeGrafter"/>
</dbReference>
<dbReference type="GeneTree" id="ENSGT00730000111991"/>
<dbReference type="Ensembl" id="ENSGMOT00000032366.1">
    <property type="protein sequence ID" value="ENSGMOP00000041686.1"/>
    <property type="gene ID" value="ENSGMOG00000030954.1"/>
</dbReference>
<reference evidence="4" key="2">
    <citation type="submission" date="2025-09" db="UniProtKB">
        <authorList>
            <consortium name="Ensembl"/>
        </authorList>
    </citation>
    <scope>IDENTIFICATION</scope>
</reference>
<dbReference type="GO" id="GO:0019815">
    <property type="term" value="C:B cell receptor complex"/>
    <property type="evidence" value="ECO:0007669"/>
    <property type="project" value="TreeGrafter"/>
</dbReference>
<sequence length="220" mass="24437">MKGNRLSPRFNKLPSGFPSAVNDVVSYPPPAPLPQAAITQKPRFYGVMERLKAVIYCECPLDPPLLVDWFWAKDSDSVAQGPMRQNDTVVIKGKTRCRSAYLLIKNVSLWDSGVYYCQVNGIRGAGTGLQVMPSLNVSKAEKRSMMKDAFIILQTLMLAICVAAPLVQRYILVKKEDAIYEDPQQDHTYEGLVVETCEGALYEDISAYAQTGGPEAPWED</sequence>
<name>A0A8C5B6X0_GADMO</name>
<reference evidence="4" key="1">
    <citation type="submission" date="2025-08" db="UniProtKB">
        <authorList>
            <consortium name="Ensembl"/>
        </authorList>
    </citation>
    <scope>IDENTIFICATION</scope>
</reference>
<dbReference type="InterPro" id="IPR036179">
    <property type="entry name" value="Ig-like_dom_sf"/>
</dbReference>
<dbReference type="SUPFAM" id="SSF48726">
    <property type="entry name" value="Immunoglobulin"/>
    <property type="match status" value="1"/>
</dbReference>
<organism evidence="4 5">
    <name type="scientific">Gadus morhua</name>
    <name type="common">Atlantic cod</name>
    <dbReference type="NCBI Taxonomy" id="8049"/>
    <lineage>
        <taxon>Eukaryota</taxon>
        <taxon>Metazoa</taxon>
        <taxon>Chordata</taxon>
        <taxon>Craniata</taxon>
        <taxon>Vertebrata</taxon>
        <taxon>Euteleostomi</taxon>
        <taxon>Actinopterygii</taxon>
        <taxon>Neopterygii</taxon>
        <taxon>Teleostei</taxon>
        <taxon>Neoteleostei</taxon>
        <taxon>Acanthomorphata</taxon>
        <taxon>Zeiogadaria</taxon>
        <taxon>Gadariae</taxon>
        <taxon>Gadiformes</taxon>
        <taxon>Gadoidei</taxon>
        <taxon>Gadidae</taxon>
        <taxon>Gadus</taxon>
    </lineage>
</organism>
<dbReference type="GO" id="GO:0009897">
    <property type="term" value="C:external side of plasma membrane"/>
    <property type="evidence" value="ECO:0007669"/>
    <property type="project" value="TreeGrafter"/>
</dbReference>
<feature type="transmembrane region" description="Helical" evidence="2">
    <location>
        <begin position="149"/>
        <end position="167"/>
    </location>
</feature>
<dbReference type="Proteomes" id="UP000694546">
    <property type="component" value="Chromosome 18"/>
</dbReference>
<keyword evidence="2" id="KW-1133">Transmembrane helix</keyword>
<dbReference type="InterPro" id="IPR013783">
    <property type="entry name" value="Ig-like_fold"/>
</dbReference>
<keyword evidence="2" id="KW-0472">Membrane</keyword>
<dbReference type="PROSITE" id="PS50835">
    <property type="entry name" value="IG_LIKE"/>
    <property type="match status" value="1"/>
</dbReference>
<keyword evidence="2" id="KW-0812">Transmembrane</keyword>
<dbReference type="InterPro" id="IPR007110">
    <property type="entry name" value="Ig-like_dom"/>
</dbReference>
<evidence type="ECO:0000259" key="3">
    <source>
        <dbReference type="PROSITE" id="PS50835"/>
    </source>
</evidence>
<proteinExistence type="predicted"/>
<feature type="domain" description="Ig-like" evidence="3">
    <location>
        <begin position="34"/>
        <end position="136"/>
    </location>
</feature>
<dbReference type="PANTHER" id="PTHR14334:SF2">
    <property type="entry name" value="B-CELL ANTIGEN RECEPTOR COMPLEX-ASSOCIATED PROTEIN BETA CHAIN"/>
    <property type="match status" value="1"/>
</dbReference>
<accession>A0A8C5B6X0</accession>
<dbReference type="Gene3D" id="2.60.40.10">
    <property type="entry name" value="Immunoglobulins"/>
    <property type="match status" value="1"/>
</dbReference>
<dbReference type="SMART" id="SM00409">
    <property type="entry name" value="IG"/>
    <property type="match status" value="1"/>
</dbReference>
<evidence type="ECO:0000256" key="1">
    <source>
        <dbReference type="ARBA" id="ARBA00023319"/>
    </source>
</evidence>
<dbReference type="InterPro" id="IPR003599">
    <property type="entry name" value="Ig_sub"/>
</dbReference>
<protein>
    <submittedName>
        <fullName evidence="4">CD79b molecule, immunoglobulin-associated beta</fullName>
    </submittedName>
</protein>
<gene>
    <name evidence="4" type="primary">LOC115531260</name>
</gene>
<dbReference type="PANTHER" id="PTHR14334">
    <property type="entry name" value="B-CELL ANTIGEN RECEPTOR COMPLEX-ASSOCIATED PROTEIN"/>
    <property type="match status" value="1"/>
</dbReference>
<evidence type="ECO:0000313" key="5">
    <source>
        <dbReference type="Proteomes" id="UP000694546"/>
    </source>
</evidence>
<evidence type="ECO:0000256" key="2">
    <source>
        <dbReference type="SAM" id="Phobius"/>
    </source>
</evidence>
<keyword evidence="1" id="KW-0393">Immunoglobulin domain</keyword>